<gene>
    <name evidence="1" type="ORF">CEE63_14355</name>
</gene>
<dbReference type="Pfam" id="PF07751">
    <property type="entry name" value="Abi_2"/>
    <property type="match status" value="1"/>
</dbReference>
<dbReference type="EMBL" id="NIVX01000086">
    <property type="protein sequence ID" value="OWQ72579.1"/>
    <property type="molecule type" value="Genomic_DNA"/>
</dbReference>
<protein>
    <submittedName>
        <fullName evidence="1">DNA-binding protein</fullName>
    </submittedName>
</protein>
<evidence type="ECO:0000313" key="1">
    <source>
        <dbReference type="EMBL" id="OWQ72579.1"/>
    </source>
</evidence>
<accession>A0A246I358</accession>
<dbReference type="AlphaFoldDB" id="A0A246I358"/>
<reference evidence="1 2" key="1">
    <citation type="submission" date="2017-06" db="EMBL/GenBank/DDBJ databases">
        <authorList>
            <person name="Kim H.J."/>
            <person name="Triplett B.A."/>
        </authorList>
    </citation>
    <scope>NUCLEOTIDE SEQUENCE [LARGE SCALE GENOMIC DNA]</scope>
    <source>
        <strain evidence="1 2">594</strain>
    </source>
</reference>
<sequence length="301" mass="34157">MTRYRKPPLSIQEQLDLLQQRGLAIGDTANANRYLQRVGYYRLMGYLYTQRMPGSDNFRDQATFEEAISLYEFDRALRDLVMEAVGHIEVATRTVLTYHFAHASGAFGHLEACNLTFAGQEHADWLDGVESEVVRSRETFIRHYRDKYTSPAFPKVPVWMATEVMSLGSLSRLYKALRTREQKAVAGEMGLAAPVFANWLHVTSVARNVVAHHSRLWNKELGVSAVRPRSAGWSEHEAPYAPNRSFFLLLLLRKLLEATTADSKDWRERVDAHLAAGLTNEVRVKSLGAAAGWQGHRLWRG</sequence>
<dbReference type="Proteomes" id="UP000197090">
    <property type="component" value="Unassembled WGS sequence"/>
</dbReference>
<dbReference type="InterPro" id="IPR011664">
    <property type="entry name" value="Abi_system_AbiD/AbiF-like"/>
</dbReference>
<dbReference type="InterPro" id="IPR017034">
    <property type="entry name" value="Abi_system_AbiD/AbiF"/>
</dbReference>
<dbReference type="PIRSF" id="PIRSF034934">
    <property type="entry name" value="AbiF_AbiD"/>
    <property type="match status" value="1"/>
</dbReference>
<proteinExistence type="predicted"/>
<comment type="caution">
    <text evidence="1">The sequence shown here is derived from an EMBL/GenBank/DDBJ whole genome shotgun (WGS) entry which is preliminary data.</text>
</comment>
<dbReference type="GO" id="GO:0003677">
    <property type="term" value="F:DNA binding"/>
    <property type="evidence" value="ECO:0007669"/>
    <property type="project" value="UniProtKB-KW"/>
</dbReference>
<evidence type="ECO:0000313" key="2">
    <source>
        <dbReference type="Proteomes" id="UP000197090"/>
    </source>
</evidence>
<organism evidence="1 2">
    <name type="scientific">Stenotrophomonas maltophilia</name>
    <name type="common">Pseudomonas maltophilia</name>
    <name type="synonym">Xanthomonas maltophilia</name>
    <dbReference type="NCBI Taxonomy" id="40324"/>
    <lineage>
        <taxon>Bacteria</taxon>
        <taxon>Pseudomonadati</taxon>
        <taxon>Pseudomonadota</taxon>
        <taxon>Gammaproteobacteria</taxon>
        <taxon>Lysobacterales</taxon>
        <taxon>Lysobacteraceae</taxon>
        <taxon>Stenotrophomonas</taxon>
        <taxon>Stenotrophomonas maltophilia group</taxon>
    </lineage>
</organism>
<name>A0A246I358_STEMA</name>
<dbReference type="RefSeq" id="WP_049440011.1">
    <property type="nucleotide sequence ID" value="NZ_CP104289.1"/>
</dbReference>
<keyword evidence="1" id="KW-0238">DNA-binding</keyword>